<comment type="similarity">
    <text evidence="2">Belongs to the SusD family.</text>
</comment>
<keyword evidence="4" id="KW-0472">Membrane</keyword>
<dbReference type="InterPro" id="IPR012944">
    <property type="entry name" value="SusD_RagB_dom"/>
</dbReference>
<dbReference type="EMBL" id="VIWO01000004">
    <property type="protein sequence ID" value="TWF40421.1"/>
    <property type="molecule type" value="Genomic_DNA"/>
</dbReference>
<evidence type="ECO:0000256" key="5">
    <source>
        <dbReference type="ARBA" id="ARBA00023237"/>
    </source>
</evidence>
<evidence type="ECO:0000313" key="10">
    <source>
        <dbReference type="Proteomes" id="UP000320811"/>
    </source>
</evidence>
<dbReference type="AlphaFoldDB" id="A0A561PQS4"/>
<comment type="caution">
    <text evidence="9">The sequence shown here is derived from an EMBL/GenBank/DDBJ whole genome shotgun (WGS) entry which is preliminary data.</text>
</comment>
<reference evidence="9 10" key="1">
    <citation type="submission" date="2019-06" db="EMBL/GenBank/DDBJ databases">
        <title>Sorghum-associated microbial communities from plants grown in Nebraska, USA.</title>
        <authorList>
            <person name="Schachtman D."/>
        </authorList>
    </citation>
    <scope>NUCLEOTIDE SEQUENCE [LARGE SCALE GENOMIC DNA]</scope>
    <source>
        <strain evidence="9 10">1209</strain>
    </source>
</reference>
<evidence type="ECO:0000313" key="9">
    <source>
        <dbReference type="EMBL" id="TWF40421.1"/>
    </source>
</evidence>
<dbReference type="InterPro" id="IPR033985">
    <property type="entry name" value="SusD-like_N"/>
</dbReference>
<dbReference type="Pfam" id="PF14322">
    <property type="entry name" value="SusD-like_3"/>
    <property type="match status" value="1"/>
</dbReference>
<feature type="chain" id="PRO_5021857159" evidence="6">
    <location>
        <begin position="22"/>
        <end position="559"/>
    </location>
</feature>
<dbReference type="Pfam" id="PF07980">
    <property type="entry name" value="SusD_RagB"/>
    <property type="match status" value="1"/>
</dbReference>
<dbReference type="GO" id="GO:0009279">
    <property type="term" value="C:cell outer membrane"/>
    <property type="evidence" value="ECO:0007669"/>
    <property type="project" value="UniProtKB-SubCell"/>
</dbReference>
<dbReference type="Gene3D" id="1.25.40.390">
    <property type="match status" value="1"/>
</dbReference>
<feature type="domain" description="RagB/SusD" evidence="7">
    <location>
        <begin position="276"/>
        <end position="558"/>
    </location>
</feature>
<proteinExistence type="inferred from homology"/>
<evidence type="ECO:0000259" key="8">
    <source>
        <dbReference type="Pfam" id="PF14322"/>
    </source>
</evidence>
<evidence type="ECO:0000256" key="2">
    <source>
        <dbReference type="ARBA" id="ARBA00006275"/>
    </source>
</evidence>
<sequence length="559" mass="63727">MFKYFPILMAGIIFMEFTACSSPAVPFSNSFNKDSLSLLVSDSALMDALVEDAYEKILPPLYYNASSTDDRTDNIYFDGPNPVVIEKFDSTYTSEWDQMDKIRQCDEVERVIGKNSSIGAASRVYWKAELLFLKSMVYYYLAQRFGGLIIDSSATTGNCFYPEQKRSSLSETYSYIITSLQRCTVQLPDVAATGRASKTAALAMLMRVALQAAAYVPENRGRYLDVLQRSAVAILGNGKYVLDTSYSNLFNDFDKGLNSREIVLGVFKRRFNTTFQNTLMQDLVVNQSNEKMRPGYGPPLADRFDGSSKRYPSQNLVDAYLVIDDDHQARRWNETSQYRLYRQGLAYASAVLYNNRDKRFYASIVYDSSHYFNSLILTRDSGNLCTSGRKDGNLISPTGYYVRKSLYENRKLWYLDGSDHHLPVLRLGEVYLNYAEALLLSGKAKEAILLMNVTRTIHGGLPPIDTNIPLSLAWDIYKNERRVEMFFENDRYWSLLRWAKFSAQTSIPELEKPIDAINISANGKTFNIAVIERSGNRERRFSTQRFLLPLPQQVANTNK</sequence>
<evidence type="ECO:0000256" key="3">
    <source>
        <dbReference type="ARBA" id="ARBA00022729"/>
    </source>
</evidence>
<comment type="subcellular location">
    <subcellularLocation>
        <location evidence="1">Cell outer membrane</location>
    </subcellularLocation>
</comment>
<evidence type="ECO:0000259" key="7">
    <source>
        <dbReference type="Pfam" id="PF07980"/>
    </source>
</evidence>
<keyword evidence="3 6" id="KW-0732">Signal</keyword>
<feature type="signal peptide" evidence="6">
    <location>
        <begin position="1"/>
        <end position="21"/>
    </location>
</feature>
<organism evidence="9 10">
    <name type="scientific">Chitinophaga polysaccharea</name>
    <dbReference type="NCBI Taxonomy" id="1293035"/>
    <lineage>
        <taxon>Bacteria</taxon>
        <taxon>Pseudomonadati</taxon>
        <taxon>Bacteroidota</taxon>
        <taxon>Chitinophagia</taxon>
        <taxon>Chitinophagales</taxon>
        <taxon>Chitinophagaceae</taxon>
        <taxon>Chitinophaga</taxon>
    </lineage>
</organism>
<keyword evidence="10" id="KW-1185">Reference proteome</keyword>
<name>A0A561PQS4_9BACT</name>
<dbReference type="RefSeq" id="WP_145670423.1">
    <property type="nucleotide sequence ID" value="NZ_VIWO01000004.1"/>
</dbReference>
<dbReference type="OrthoDB" id="5694214at2"/>
<evidence type="ECO:0000256" key="4">
    <source>
        <dbReference type="ARBA" id="ARBA00023136"/>
    </source>
</evidence>
<dbReference type="Proteomes" id="UP000320811">
    <property type="component" value="Unassembled WGS sequence"/>
</dbReference>
<gene>
    <name evidence="9" type="ORF">FHW36_104103</name>
</gene>
<accession>A0A561PQS4</accession>
<dbReference type="SUPFAM" id="SSF48452">
    <property type="entry name" value="TPR-like"/>
    <property type="match status" value="1"/>
</dbReference>
<feature type="domain" description="SusD-like N-terminal" evidence="8">
    <location>
        <begin position="126"/>
        <end position="210"/>
    </location>
</feature>
<dbReference type="InterPro" id="IPR011990">
    <property type="entry name" value="TPR-like_helical_dom_sf"/>
</dbReference>
<protein>
    <submittedName>
        <fullName evidence="9">Putative outer membrane starch-binding protein</fullName>
    </submittedName>
</protein>
<keyword evidence="5" id="KW-0998">Cell outer membrane</keyword>
<evidence type="ECO:0000256" key="1">
    <source>
        <dbReference type="ARBA" id="ARBA00004442"/>
    </source>
</evidence>
<evidence type="ECO:0000256" key="6">
    <source>
        <dbReference type="SAM" id="SignalP"/>
    </source>
</evidence>